<dbReference type="PROSITE" id="PS51257">
    <property type="entry name" value="PROKAR_LIPOPROTEIN"/>
    <property type="match status" value="1"/>
</dbReference>
<comment type="caution">
    <text evidence="2">The sequence shown here is derived from an EMBL/GenBank/DDBJ whole genome shotgun (WGS) entry which is preliminary data.</text>
</comment>
<name>A0A0F9FQ76_9ZZZZ</name>
<reference evidence="2" key="1">
    <citation type="journal article" date="2015" name="Nature">
        <title>Complex archaea that bridge the gap between prokaryotes and eukaryotes.</title>
        <authorList>
            <person name="Spang A."/>
            <person name="Saw J.H."/>
            <person name="Jorgensen S.L."/>
            <person name="Zaremba-Niedzwiedzka K."/>
            <person name="Martijn J."/>
            <person name="Lind A.E."/>
            <person name="van Eijk R."/>
            <person name="Schleper C."/>
            <person name="Guy L."/>
            <person name="Ettema T.J."/>
        </authorList>
    </citation>
    <scope>NUCLEOTIDE SEQUENCE</scope>
</reference>
<evidence type="ECO:0008006" key="3">
    <source>
        <dbReference type="Google" id="ProtNLM"/>
    </source>
</evidence>
<sequence>MAGMKRLIFIAALLIVGFAVSCGVTLIFTSPPQPQPEGETAGTVTTLPNDSVLNSMPALGMAGQIRPGEKQLAALIQSLRSKLAESRQMKDRLERREKRVRMAEQLLKKDAQDLEDLRVKLVGPLSRLKEAKADLVRTIAQIEPLEAVNLKKMAKVFDKMDSASSSRILSEKCSSGKEIDAAKILYYMSDRSAAKALAEMTAKGLAAGLTERLKRMKAPRG</sequence>
<gene>
    <name evidence="2" type="ORF">LCGC14_2003490</name>
</gene>
<dbReference type="AlphaFoldDB" id="A0A0F9FQ76"/>
<keyword evidence="1" id="KW-0175">Coiled coil</keyword>
<accession>A0A0F9FQ76</accession>
<evidence type="ECO:0000313" key="2">
    <source>
        <dbReference type="EMBL" id="KKL80566.1"/>
    </source>
</evidence>
<organism evidence="2">
    <name type="scientific">marine sediment metagenome</name>
    <dbReference type="NCBI Taxonomy" id="412755"/>
    <lineage>
        <taxon>unclassified sequences</taxon>
        <taxon>metagenomes</taxon>
        <taxon>ecological metagenomes</taxon>
    </lineage>
</organism>
<feature type="coiled-coil region" evidence="1">
    <location>
        <begin position="76"/>
        <end position="120"/>
    </location>
</feature>
<proteinExistence type="predicted"/>
<dbReference type="EMBL" id="LAZR01022810">
    <property type="protein sequence ID" value="KKL80566.1"/>
    <property type="molecule type" value="Genomic_DNA"/>
</dbReference>
<protein>
    <recommendedName>
        <fullName evidence="3">Magnesium transporter MgtE intracellular domain-containing protein</fullName>
    </recommendedName>
</protein>
<evidence type="ECO:0000256" key="1">
    <source>
        <dbReference type="SAM" id="Coils"/>
    </source>
</evidence>